<evidence type="ECO:0000313" key="1">
    <source>
        <dbReference type="EMBL" id="KAH6613491.1"/>
    </source>
</evidence>
<proteinExistence type="predicted"/>
<organism evidence="1 2">
    <name type="scientific">Chaetomium tenue</name>
    <dbReference type="NCBI Taxonomy" id="1854479"/>
    <lineage>
        <taxon>Eukaryota</taxon>
        <taxon>Fungi</taxon>
        <taxon>Dikarya</taxon>
        <taxon>Ascomycota</taxon>
        <taxon>Pezizomycotina</taxon>
        <taxon>Sordariomycetes</taxon>
        <taxon>Sordariomycetidae</taxon>
        <taxon>Sordariales</taxon>
        <taxon>Chaetomiaceae</taxon>
        <taxon>Chaetomium</taxon>
    </lineage>
</organism>
<dbReference type="Proteomes" id="UP000724584">
    <property type="component" value="Unassembled WGS sequence"/>
</dbReference>
<sequence>MRISIVLGGLVALATATGVSAKFLHDSPPATRADHLLVERQEATTTVRRPSYTPDPWQCITESITQVACLDSNPNSWCGFTTAAPASILSDFSTYLSSVVSFWTANSETVAILSTSCPVAWSSRIPMIEHEWFKRISAHASCYLEAQGAHAQTQTDAVAPTPTASGAMTATTTTETTATTSEAGVSRRGQALEAFALIHGHPPVESLE</sequence>
<evidence type="ECO:0000313" key="2">
    <source>
        <dbReference type="Proteomes" id="UP000724584"/>
    </source>
</evidence>
<keyword evidence="2" id="KW-1185">Reference proteome</keyword>
<protein>
    <submittedName>
        <fullName evidence="1">Uncharacterized protein</fullName>
    </submittedName>
</protein>
<comment type="caution">
    <text evidence="1">The sequence shown here is derived from an EMBL/GenBank/DDBJ whole genome shotgun (WGS) entry which is preliminary data.</text>
</comment>
<gene>
    <name evidence="1" type="ORF">F5144DRAFT_616417</name>
</gene>
<dbReference type="EMBL" id="JAGIZQ010000008">
    <property type="protein sequence ID" value="KAH6613491.1"/>
    <property type="molecule type" value="Genomic_DNA"/>
</dbReference>
<name>A0ACB7NW28_9PEZI</name>
<accession>A0ACB7NW28</accession>
<reference evidence="1 2" key="1">
    <citation type="journal article" date="2021" name="Nat. Commun.">
        <title>Genetic determinants of endophytism in the Arabidopsis root mycobiome.</title>
        <authorList>
            <person name="Mesny F."/>
            <person name="Miyauchi S."/>
            <person name="Thiergart T."/>
            <person name="Pickel B."/>
            <person name="Atanasova L."/>
            <person name="Karlsson M."/>
            <person name="Huettel B."/>
            <person name="Barry K.W."/>
            <person name="Haridas S."/>
            <person name="Chen C."/>
            <person name="Bauer D."/>
            <person name="Andreopoulos W."/>
            <person name="Pangilinan J."/>
            <person name="LaButti K."/>
            <person name="Riley R."/>
            <person name="Lipzen A."/>
            <person name="Clum A."/>
            <person name="Drula E."/>
            <person name="Henrissat B."/>
            <person name="Kohler A."/>
            <person name="Grigoriev I.V."/>
            <person name="Martin F.M."/>
            <person name="Hacquard S."/>
        </authorList>
    </citation>
    <scope>NUCLEOTIDE SEQUENCE [LARGE SCALE GENOMIC DNA]</scope>
    <source>
        <strain evidence="1 2">MPI-SDFR-AT-0079</strain>
    </source>
</reference>